<evidence type="ECO:0000256" key="7">
    <source>
        <dbReference type="ARBA" id="ARBA00053642"/>
    </source>
</evidence>
<feature type="domain" description="TACO1/YebC-like N-terminal" evidence="11">
    <location>
        <begin position="120"/>
        <end position="188"/>
    </location>
</feature>
<evidence type="ECO:0000256" key="8">
    <source>
        <dbReference type="ARBA" id="ARBA00073666"/>
    </source>
</evidence>
<dbReference type="GO" id="GO:0005739">
    <property type="term" value="C:mitochondrion"/>
    <property type="evidence" value="ECO:0007669"/>
    <property type="project" value="UniProtKB-SubCell"/>
</dbReference>
<dbReference type="PANTHER" id="PTHR12532">
    <property type="entry name" value="TRANSLATIONAL ACTIVATOR OF CYTOCHROME C OXIDASE 1"/>
    <property type="match status" value="1"/>
</dbReference>
<evidence type="ECO:0000259" key="11">
    <source>
        <dbReference type="Pfam" id="PF20772"/>
    </source>
</evidence>
<evidence type="ECO:0000259" key="10">
    <source>
        <dbReference type="Pfam" id="PF01709"/>
    </source>
</evidence>
<dbReference type="InterPro" id="IPR048300">
    <property type="entry name" value="TACO1_YebC-like_2nd/3rd_dom"/>
</dbReference>
<protein>
    <recommendedName>
        <fullName evidence="8">Translational activator of cytochrome c oxidase 1</fullName>
    </recommendedName>
    <alternativeName>
        <fullName evidence="9">Coiled-coil domain-containing protein 44</fullName>
    </alternativeName>
</protein>
<keyword evidence="13" id="KW-1185">Reference proteome</keyword>
<dbReference type="InterPro" id="IPR017856">
    <property type="entry name" value="Integrase-like_N"/>
</dbReference>
<dbReference type="GO" id="GO:0006417">
    <property type="term" value="P:regulation of translation"/>
    <property type="evidence" value="ECO:0007669"/>
    <property type="project" value="UniProtKB-KW"/>
</dbReference>
<dbReference type="PANTHER" id="PTHR12532:SF0">
    <property type="entry name" value="TRANSLATIONAL ACTIVATOR OF CYTOCHROME C OXIDASE 1"/>
    <property type="match status" value="1"/>
</dbReference>
<keyword evidence="4" id="KW-0175">Coiled coil</keyword>
<dbReference type="SUPFAM" id="SSF75625">
    <property type="entry name" value="YebC-like"/>
    <property type="match status" value="1"/>
</dbReference>
<keyword evidence="3" id="KW-0810">Translation regulation</keyword>
<reference evidence="12 13" key="1">
    <citation type="journal article" date="2012" name="Genome Biol.">
        <title>Sequencing three crocodilian genomes to illuminate the evolution of archosaurs and amniotes.</title>
        <authorList>
            <person name="St John J.A."/>
            <person name="Braun E.L."/>
            <person name="Isberg S.R."/>
            <person name="Miles L.G."/>
            <person name="Chong A.Y."/>
            <person name="Gongora J."/>
            <person name="Dalzell P."/>
            <person name="Moran C."/>
            <person name="Bed'hom B."/>
            <person name="Abzhanov A."/>
            <person name="Burgess S.C."/>
            <person name="Cooksey A.M."/>
            <person name="Castoe T.A."/>
            <person name="Crawford N.G."/>
            <person name="Densmore L.D."/>
            <person name="Drew J.C."/>
            <person name="Edwards S.V."/>
            <person name="Faircloth B.C."/>
            <person name="Fujita M.K."/>
            <person name="Greenwold M.J."/>
            <person name="Hoffmann F.G."/>
            <person name="Howard J.M."/>
            <person name="Iguchi T."/>
            <person name="Janes D.E."/>
            <person name="Khan S.Y."/>
            <person name="Kohno S."/>
            <person name="de Koning A.J."/>
            <person name="Lance S.L."/>
            <person name="McCarthy F.M."/>
            <person name="McCormack J.E."/>
            <person name="Merchant M.E."/>
            <person name="Peterson D.G."/>
            <person name="Pollock D.D."/>
            <person name="Pourmand N."/>
            <person name="Raney B.J."/>
            <person name="Roessler K.A."/>
            <person name="Sanford J.R."/>
            <person name="Sawyer R.H."/>
            <person name="Schmidt C.J."/>
            <person name="Triplett E.W."/>
            <person name="Tuberville T.D."/>
            <person name="Venegas-Anaya M."/>
            <person name="Howard J.T."/>
            <person name="Jarvis E.D."/>
            <person name="Guillette L.J.Jr."/>
            <person name="Glenn T.C."/>
            <person name="Green R.E."/>
            <person name="Ray D.A."/>
        </authorList>
    </citation>
    <scope>NUCLEOTIDE SEQUENCE [LARGE SCALE GENOMIC DNA]</scope>
    <source>
        <strain evidence="12">KSC_2009_1</strain>
    </source>
</reference>
<evidence type="ECO:0000256" key="4">
    <source>
        <dbReference type="ARBA" id="ARBA00023054"/>
    </source>
</evidence>
<dbReference type="HAMAP" id="MF_00693">
    <property type="entry name" value="Transcrip_reg_TACO1"/>
    <property type="match status" value="1"/>
</dbReference>
<evidence type="ECO:0000313" key="13">
    <source>
        <dbReference type="Proteomes" id="UP000050525"/>
    </source>
</evidence>
<dbReference type="InterPro" id="IPR026564">
    <property type="entry name" value="Transcrip_reg_TACO1-like_dom3"/>
</dbReference>
<evidence type="ECO:0000256" key="9">
    <source>
        <dbReference type="ARBA" id="ARBA00075676"/>
    </source>
</evidence>
<dbReference type="eggNOG" id="KOG2972">
    <property type="taxonomic scope" value="Eukaryota"/>
</dbReference>
<dbReference type="FunFam" id="1.10.10.200:FF:000002">
    <property type="entry name" value="Probable transcriptional regulatory protein CLM62_37755"/>
    <property type="match status" value="1"/>
</dbReference>
<dbReference type="FunFam" id="3.30.70.980:FF:000008">
    <property type="entry name" value="Translational activator of cytochrome c oxidase 1"/>
    <property type="match status" value="1"/>
</dbReference>
<dbReference type="Gene3D" id="1.10.10.200">
    <property type="match status" value="1"/>
</dbReference>
<organism evidence="12 13">
    <name type="scientific">Alligator mississippiensis</name>
    <name type="common">American alligator</name>
    <dbReference type="NCBI Taxonomy" id="8496"/>
    <lineage>
        <taxon>Eukaryota</taxon>
        <taxon>Metazoa</taxon>
        <taxon>Chordata</taxon>
        <taxon>Craniata</taxon>
        <taxon>Vertebrata</taxon>
        <taxon>Euteleostomi</taxon>
        <taxon>Archelosauria</taxon>
        <taxon>Archosauria</taxon>
        <taxon>Crocodylia</taxon>
        <taxon>Alligatoridae</taxon>
        <taxon>Alligatorinae</taxon>
        <taxon>Alligator</taxon>
    </lineage>
</organism>
<evidence type="ECO:0000313" key="12">
    <source>
        <dbReference type="EMBL" id="KYO23541.1"/>
    </source>
</evidence>
<dbReference type="InterPro" id="IPR002876">
    <property type="entry name" value="Transcrip_reg_TACO1-like"/>
</dbReference>
<dbReference type="AlphaFoldDB" id="A0A151MGA7"/>
<dbReference type="EMBL" id="AKHW03006198">
    <property type="protein sequence ID" value="KYO23541.1"/>
    <property type="molecule type" value="Genomic_DNA"/>
</dbReference>
<dbReference type="Pfam" id="PF20772">
    <property type="entry name" value="TACO1_YebC_N"/>
    <property type="match status" value="1"/>
</dbReference>
<dbReference type="Proteomes" id="UP000050525">
    <property type="component" value="Unassembled WGS sequence"/>
</dbReference>
<dbReference type="Pfam" id="PF01709">
    <property type="entry name" value="Transcrip_reg"/>
    <property type="match status" value="1"/>
</dbReference>
<keyword evidence="6" id="KW-0010">Activator</keyword>
<evidence type="ECO:0000256" key="6">
    <source>
        <dbReference type="ARBA" id="ARBA00023159"/>
    </source>
</evidence>
<comment type="function">
    <text evidence="7">Acts as a translational activator of mitochondrially-encoded cytochrome c oxidase 1.</text>
</comment>
<sequence>MDLLPGDVCQAVREDIDYKDLRKDHKDLNWLMAHQVLPLPPRAEERDVRRGPFLPGPRLLGLAGVAASPLQALRPVPFQLLPDSCSWLHPPPCKEQLCDTSDFCWPQRWHRRGAIPAGHNKWSKVKNIKGPRDAKRSQIFQKLSMMLRFAVREGGPDPELNSNLANIIEQCRNNNMPKASIEMAIKGVDKEKSTTYVLYTARGPGGSALVIEILTDNTRRTQQEIRLLLSRNGAVITDGVRHLFDQKGVVTVSRKDQEQRSVSLEQALELAVEAGAEDVQESEDEEEQEVLKFLCDVSVLHQVRKKLDAQGLQSLSAGLEFIPNTTVELSEEEMKQASELLMVLGNCQDVIRIYDNIQ</sequence>
<dbReference type="Gene3D" id="3.30.70.980">
    <property type="match status" value="2"/>
</dbReference>
<keyword evidence="5" id="KW-0496">Mitochondrion</keyword>
<comment type="similarity">
    <text evidence="2">Belongs to the TACO1 family.</text>
</comment>
<gene>
    <name evidence="12" type="primary">TACO1</name>
    <name evidence="12" type="ORF">Y1Q_0010104</name>
</gene>
<dbReference type="InterPro" id="IPR049083">
    <property type="entry name" value="TACO1_YebC_N"/>
</dbReference>
<evidence type="ECO:0000256" key="5">
    <source>
        <dbReference type="ARBA" id="ARBA00023128"/>
    </source>
</evidence>
<evidence type="ECO:0000256" key="1">
    <source>
        <dbReference type="ARBA" id="ARBA00004173"/>
    </source>
</evidence>
<evidence type="ECO:0000256" key="3">
    <source>
        <dbReference type="ARBA" id="ARBA00022845"/>
    </source>
</evidence>
<evidence type="ECO:0000256" key="2">
    <source>
        <dbReference type="ARBA" id="ARBA00008724"/>
    </source>
</evidence>
<proteinExistence type="inferred from homology"/>
<dbReference type="STRING" id="8496.A0A151MGA7"/>
<name>A0A151MGA7_ALLMI</name>
<accession>A0A151MGA7</accession>
<feature type="domain" description="TACO1/YebC-like second and third" evidence="10">
    <location>
        <begin position="197"/>
        <end position="357"/>
    </location>
</feature>
<comment type="caution">
    <text evidence="12">The sequence shown here is derived from an EMBL/GenBank/DDBJ whole genome shotgun (WGS) entry which is preliminary data.</text>
</comment>
<comment type="subcellular location">
    <subcellularLocation>
        <location evidence="1">Mitochondrion</location>
    </subcellularLocation>
</comment>
<dbReference type="InterPro" id="IPR029072">
    <property type="entry name" value="YebC-like"/>
</dbReference>